<feature type="region of interest" description="Disordered" evidence="1">
    <location>
        <begin position="1"/>
        <end position="125"/>
    </location>
</feature>
<accession>A0A0L0FI25</accession>
<feature type="compositionally biased region" description="Basic and acidic residues" evidence="1">
    <location>
        <begin position="48"/>
        <end position="73"/>
    </location>
</feature>
<name>A0A0L0FI25_9EUKA</name>
<feature type="region of interest" description="Disordered" evidence="1">
    <location>
        <begin position="146"/>
        <end position="252"/>
    </location>
</feature>
<evidence type="ECO:0000313" key="3">
    <source>
        <dbReference type="Proteomes" id="UP000054560"/>
    </source>
</evidence>
<feature type="compositionally biased region" description="Acidic residues" evidence="1">
    <location>
        <begin position="75"/>
        <end position="86"/>
    </location>
</feature>
<feature type="compositionally biased region" description="Basic residues" evidence="1">
    <location>
        <begin position="27"/>
        <end position="40"/>
    </location>
</feature>
<feature type="non-terminal residue" evidence="2">
    <location>
        <position position="302"/>
    </location>
</feature>
<evidence type="ECO:0000256" key="1">
    <source>
        <dbReference type="SAM" id="MobiDB-lite"/>
    </source>
</evidence>
<sequence>MGRGGGRGGKRGSRGGGKRSQGSSTRGKAKGKAGPMKRSRGTGAGAGEAERPAKVTRVDRDHMKEFGDQHPVNELEFEGDASDASDSESGGRREGKAFNGRATSERSTGAVDGEIDSDSDGAGVHGAYAKLLGSLSSTGRHRRVEARARLGLGPTKLIAGGVGVGESAEAPESGDESDTDDRDRTRVGRNGQDVSAEGKENGGAPVMGEGEDNSASGTESESEDGSNNEDDTRTTDTAELSTDDPFDRHFNSTECTEVDAIAKDVYRTERDFAFHTAAYSNLRRPLRSQQAVEEADLSKFHV</sequence>
<evidence type="ECO:0000313" key="2">
    <source>
        <dbReference type="EMBL" id="KNC76442.1"/>
    </source>
</evidence>
<feature type="compositionally biased region" description="Basic residues" evidence="1">
    <location>
        <begin position="8"/>
        <end position="17"/>
    </location>
</feature>
<keyword evidence="3" id="KW-1185">Reference proteome</keyword>
<organism evidence="2 3">
    <name type="scientific">Sphaeroforma arctica JP610</name>
    <dbReference type="NCBI Taxonomy" id="667725"/>
    <lineage>
        <taxon>Eukaryota</taxon>
        <taxon>Ichthyosporea</taxon>
        <taxon>Ichthyophonida</taxon>
        <taxon>Sphaeroforma</taxon>
    </lineage>
</organism>
<dbReference type="RefSeq" id="XP_014150344.1">
    <property type="nucleotide sequence ID" value="XM_014294869.1"/>
</dbReference>
<dbReference type="GeneID" id="25911563"/>
<feature type="compositionally biased region" description="Acidic residues" evidence="1">
    <location>
        <begin position="220"/>
        <end position="229"/>
    </location>
</feature>
<dbReference type="Proteomes" id="UP000054560">
    <property type="component" value="Unassembled WGS sequence"/>
</dbReference>
<proteinExistence type="predicted"/>
<gene>
    <name evidence="2" type="ORF">SARC_11059</name>
</gene>
<protein>
    <submittedName>
        <fullName evidence="2">Uncharacterized protein</fullName>
    </submittedName>
</protein>
<reference evidence="2 3" key="1">
    <citation type="submission" date="2011-02" db="EMBL/GenBank/DDBJ databases">
        <title>The Genome Sequence of Sphaeroforma arctica JP610.</title>
        <authorList>
            <consortium name="The Broad Institute Genome Sequencing Platform"/>
            <person name="Russ C."/>
            <person name="Cuomo C."/>
            <person name="Young S.K."/>
            <person name="Zeng Q."/>
            <person name="Gargeya S."/>
            <person name="Alvarado L."/>
            <person name="Berlin A."/>
            <person name="Chapman S.B."/>
            <person name="Chen Z."/>
            <person name="Freedman E."/>
            <person name="Gellesch M."/>
            <person name="Goldberg J."/>
            <person name="Griggs A."/>
            <person name="Gujja S."/>
            <person name="Heilman E."/>
            <person name="Heiman D."/>
            <person name="Howarth C."/>
            <person name="Mehta T."/>
            <person name="Neiman D."/>
            <person name="Pearson M."/>
            <person name="Roberts A."/>
            <person name="Saif S."/>
            <person name="Shea T."/>
            <person name="Shenoy N."/>
            <person name="Sisk P."/>
            <person name="Stolte C."/>
            <person name="Sykes S."/>
            <person name="White J."/>
            <person name="Yandava C."/>
            <person name="Burger G."/>
            <person name="Gray M.W."/>
            <person name="Holland P.W.H."/>
            <person name="King N."/>
            <person name="Lang F.B.F."/>
            <person name="Roger A.J."/>
            <person name="Ruiz-Trillo I."/>
            <person name="Haas B."/>
            <person name="Nusbaum C."/>
            <person name="Birren B."/>
        </authorList>
    </citation>
    <scope>NUCLEOTIDE SEQUENCE [LARGE SCALE GENOMIC DNA]</scope>
    <source>
        <strain evidence="2 3">JP610</strain>
    </source>
</reference>
<dbReference type="EMBL" id="KQ243106">
    <property type="protein sequence ID" value="KNC76442.1"/>
    <property type="molecule type" value="Genomic_DNA"/>
</dbReference>
<dbReference type="AlphaFoldDB" id="A0A0L0FI25"/>